<feature type="transmembrane region" description="Helical" evidence="10">
    <location>
        <begin position="331"/>
        <end position="351"/>
    </location>
</feature>
<feature type="transmembrane region" description="Helical" evidence="10">
    <location>
        <begin position="116"/>
        <end position="135"/>
    </location>
</feature>
<keyword evidence="4 10" id="KW-0812">Transmembrane</keyword>
<keyword evidence="3" id="KW-0050">Antiport</keyword>
<feature type="transmembrane region" description="Helical" evidence="10">
    <location>
        <begin position="272"/>
        <end position="293"/>
    </location>
</feature>
<comment type="subcellular location">
    <subcellularLocation>
        <location evidence="1">Membrane</location>
        <topology evidence="1">Multi-pass membrane protein</topology>
    </subcellularLocation>
</comment>
<sequence length="395" mass="42281">MHGVTDSIEFQMSLLLFTALGGYQLASRIAQPAVVGVMLAGIVIGPSVLGWVVYTDFVQSIAHLGAIILLFVIGLEFDLKTIGNWRYAIIGLFGVLLPWAGGYFLAEAYGFESHKAIIIGVALTATSIAITADVFREMGKLHTEAARAIIGAAIIDDILALLALAVSKQIVASAISIGAISLMVLKAIVFLAAGIYLGRVFISKFVSRISASRQSIQSPEFLFIFTMMMAFLYAMCAELMGLSSIVGAFIAGVSFEGVTPEIRKHLKTGTEYLRIIFGAVFFISLGILADIQAFTWDTIGFLLALTLVAMATKLIGCGLPAKFLGMNNRDALAVGLGMAPRGEVAMIIALLALNDKIIEQPAYVSLVMMSLLTTLMVPLILRNWIYPKQQSGDAA</sequence>
<keyword evidence="8 10" id="KW-0472">Membrane</keyword>
<keyword evidence="9" id="KW-0739">Sodium transport</keyword>
<feature type="transmembrane region" description="Helical" evidence="10">
    <location>
        <begin position="172"/>
        <end position="197"/>
    </location>
</feature>
<keyword evidence="5 10" id="KW-1133">Transmembrane helix</keyword>
<dbReference type="GO" id="GO:0006814">
    <property type="term" value="P:sodium ion transport"/>
    <property type="evidence" value="ECO:0007669"/>
    <property type="project" value="UniProtKB-KW"/>
</dbReference>
<evidence type="ECO:0000256" key="1">
    <source>
        <dbReference type="ARBA" id="ARBA00004141"/>
    </source>
</evidence>
<keyword evidence="6" id="KW-0915">Sodium</keyword>
<evidence type="ECO:0000313" key="13">
    <source>
        <dbReference type="Proteomes" id="UP000594464"/>
    </source>
</evidence>
<feature type="transmembrane region" description="Helical" evidence="10">
    <location>
        <begin position="60"/>
        <end position="77"/>
    </location>
</feature>
<protein>
    <submittedName>
        <fullName evidence="12">Cation:proton antiporter</fullName>
    </submittedName>
</protein>
<keyword evidence="7" id="KW-0406">Ion transport</keyword>
<evidence type="ECO:0000256" key="3">
    <source>
        <dbReference type="ARBA" id="ARBA00022449"/>
    </source>
</evidence>
<evidence type="ECO:0000256" key="8">
    <source>
        <dbReference type="ARBA" id="ARBA00023136"/>
    </source>
</evidence>
<dbReference type="GO" id="GO:0015297">
    <property type="term" value="F:antiporter activity"/>
    <property type="evidence" value="ECO:0007669"/>
    <property type="project" value="UniProtKB-KW"/>
</dbReference>
<feature type="transmembrane region" description="Helical" evidence="10">
    <location>
        <begin position="147"/>
        <end position="166"/>
    </location>
</feature>
<accession>A0A7T0C099</accession>
<name>A0A7T0C099_9BACT</name>
<evidence type="ECO:0000313" key="12">
    <source>
        <dbReference type="EMBL" id="QPJ64142.1"/>
    </source>
</evidence>
<evidence type="ECO:0000256" key="4">
    <source>
        <dbReference type="ARBA" id="ARBA00022692"/>
    </source>
</evidence>
<evidence type="ECO:0000256" key="9">
    <source>
        <dbReference type="ARBA" id="ARBA00023201"/>
    </source>
</evidence>
<dbReference type="PANTHER" id="PTHR43562">
    <property type="entry name" value="NAPA-TYPE SODIUM/HYDROGEN ANTIPORTER"/>
    <property type="match status" value="1"/>
</dbReference>
<evidence type="ECO:0000256" key="2">
    <source>
        <dbReference type="ARBA" id="ARBA00022448"/>
    </source>
</evidence>
<dbReference type="AlphaFoldDB" id="A0A7T0C099"/>
<organism evidence="12 13">
    <name type="scientific">Candidatus Nitrohelix vancouverensis</name>
    <dbReference type="NCBI Taxonomy" id="2705534"/>
    <lineage>
        <taxon>Bacteria</taxon>
        <taxon>Pseudomonadati</taxon>
        <taxon>Nitrospinota/Tectimicrobiota group</taxon>
        <taxon>Nitrospinota</taxon>
        <taxon>Nitrospinia</taxon>
        <taxon>Nitrospinales</taxon>
        <taxon>Nitrospinaceae</taxon>
        <taxon>Candidatus Nitrohelix</taxon>
    </lineage>
</organism>
<evidence type="ECO:0000256" key="7">
    <source>
        <dbReference type="ARBA" id="ARBA00023065"/>
    </source>
</evidence>
<dbReference type="Pfam" id="PF00999">
    <property type="entry name" value="Na_H_Exchanger"/>
    <property type="match status" value="1"/>
</dbReference>
<proteinExistence type="predicted"/>
<dbReference type="Proteomes" id="UP000594464">
    <property type="component" value="Chromosome"/>
</dbReference>
<feature type="transmembrane region" description="Helical" evidence="10">
    <location>
        <begin position="363"/>
        <end position="381"/>
    </location>
</feature>
<reference evidence="13" key="1">
    <citation type="submission" date="2020-02" db="EMBL/GenBank/DDBJ databases">
        <title>Genomic and physiological characterization of two novel Nitrospinaceae genera.</title>
        <authorList>
            <person name="Mueller A.J."/>
            <person name="Jung M.-Y."/>
            <person name="Strachan C.R."/>
            <person name="Herbold C.W."/>
            <person name="Kirkegaard R.H."/>
            <person name="Daims H."/>
        </authorList>
    </citation>
    <scope>NUCLEOTIDE SEQUENCE [LARGE SCALE GENOMIC DNA]</scope>
</reference>
<evidence type="ECO:0000256" key="6">
    <source>
        <dbReference type="ARBA" id="ARBA00023053"/>
    </source>
</evidence>
<dbReference type="GO" id="GO:1902600">
    <property type="term" value="P:proton transmembrane transport"/>
    <property type="evidence" value="ECO:0007669"/>
    <property type="project" value="InterPro"/>
</dbReference>
<evidence type="ECO:0000256" key="5">
    <source>
        <dbReference type="ARBA" id="ARBA00022989"/>
    </source>
</evidence>
<dbReference type="InterPro" id="IPR006153">
    <property type="entry name" value="Cation/H_exchanger_TM"/>
</dbReference>
<feature type="transmembrane region" description="Helical" evidence="10">
    <location>
        <begin position="84"/>
        <end position="104"/>
    </location>
</feature>
<feature type="transmembrane region" description="Helical" evidence="10">
    <location>
        <begin position="33"/>
        <end position="54"/>
    </location>
</feature>
<dbReference type="GO" id="GO:0016020">
    <property type="term" value="C:membrane"/>
    <property type="evidence" value="ECO:0007669"/>
    <property type="project" value="UniProtKB-SubCell"/>
</dbReference>
<dbReference type="EMBL" id="CP048620">
    <property type="protein sequence ID" value="QPJ64142.1"/>
    <property type="molecule type" value="Genomic_DNA"/>
</dbReference>
<feature type="domain" description="Cation/H+ exchanger transmembrane" evidence="11">
    <location>
        <begin position="16"/>
        <end position="381"/>
    </location>
</feature>
<dbReference type="PANTHER" id="PTHR43562:SF3">
    <property type="entry name" value="SODIUM ION_PROTON EXCHANGER (EUROFUNG)"/>
    <property type="match status" value="1"/>
</dbReference>
<evidence type="ECO:0000259" key="11">
    <source>
        <dbReference type="Pfam" id="PF00999"/>
    </source>
</evidence>
<dbReference type="Gene3D" id="1.20.1530.20">
    <property type="match status" value="1"/>
</dbReference>
<dbReference type="InterPro" id="IPR038770">
    <property type="entry name" value="Na+/solute_symporter_sf"/>
</dbReference>
<evidence type="ECO:0000256" key="10">
    <source>
        <dbReference type="SAM" id="Phobius"/>
    </source>
</evidence>
<feature type="transmembrane region" description="Helical" evidence="10">
    <location>
        <begin position="299"/>
        <end position="319"/>
    </location>
</feature>
<keyword evidence="2" id="KW-0813">Transport</keyword>
<dbReference type="KEGG" id="nva:G3M78_01480"/>
<gene>
    <name evidence="12" type="ORF">G3M78_01480</name>
</gene>